<keyword evidence="1" id="KW-0472">Membrane</keyword>
<protein>
    <submittedName>
        <fullName evidence="2">Uncharacterized protein</fullName>
    </submittedName>
</protein>
<dbReference type="EMBL" id="JACHIF010000002">
    <property type="protein sequence ID" value="MBB5037100.1"/>
    <property type="molecule type" value="Genomic_DNA"/>
</dbReference>
<sequence>MKLNLKPGVTPAFFWTSIGVGAASTAATALSLTAYGWAGMAGSLIVLILGYIKANGPKGPQ</sequence>
<evidence type="ECO:0000313" key="3">
    <source>
        <dbReference type="Proteomes" id="UP000534294"/>
    </source>
</evidence>
<keyword evidence="1" id="KW-0812">Transmembrane</keyword>
<dbReference type="AlphaFoldDB" id="A0A7W8DPF5"/>
<feature type="transmembrane region" description="Helical" evidence="1">
    <location>
        <begin position="12"/>
        <end position="29"/>
    </location>
</feature>
<comment type="caution">
    <text evidence="2">The sequence shown here is derived from an EMBL/GenBank/DDBJ whole genome shotgun (WGS) entry which is preliminary data.</text>
</comment>
<dbReference type="Proteomes" id="UP000534294">
    <property type="component" value="Unassembled WGS sequence"/>
</dbReference>
<keyword evidence="3" id="KW-1185">Reference proteome</keyword>
<feature type="transmembrane region" description="Helical" evidence="1">
    <location>
        <begin position="35"/>
        <end position="52"/>
    </location>
</feature>
<reference evidence="2 3" key="1">
    <citation type="submission" date="2020-08" db="EMBL/GenBank/DDBJ databases">
        <title>Genomic Encyclopedia of Type Strains, Phase IV (KMG-IV): sequencing the most valuable type-strain genomes for metagenomic binning, comparative biology and taxonomic classification.</title>
        <authorList>
            <person name="Goeker M."/>
        </authorList>
    </citation>
    <scope>NUCLEOTIDE SEQUENCE [LARGE SCALE GENOMIC DNA]</scope>
    <source>
        <strain evidence="2 3">DSM 12251</strain>
    </source>
</reference>
<proteinExistence type="predicted"/>
<dbReference type="RefSeq" id="WP_184206654.1">
    <property type="nucleotide sequence ID" value="NZ_JACHIF010000002.1"/>
</dbReference>
<accession>A0A7W8DPF5</accession>
<evidence type="ECO:0000256" key="1">
    <source>
        <dbReference type="SAM" id="Phobius"/>
    </source>
</evidence>
<organism evidence="2 3">
    <name type="scientific">Prosthecobacter dejongeii</name>
    <dbReference type="NCBI Taxonomy" id="48465"/>
    <lineage>
        <taxon>Bacteria</taxon>
        <taxon>Pseudomonadati</taxon>
        <taxon>Verrucomicrobiota</taxon>
        <taxon>Verrucomicrobiia</taxon>
        <taxon>Verrucomicrobiales</taxon>
        <taxon>Verrucomicrobiaceae</taxon>
        <taxon>Prosthecobacter</taxon>
    </lineage>
</organism>
<keyword evidence="1" id="KW-1133">Transmembrane helix</keyword>
<evidence type="ECO:0000313" key="2">
    <source>
        <dbReference type="EMBL" id="MBB5037100.1"/>
    </source>
</evidence>
<gene>
    <name evidence="2" type="ORF">HNQ64_001342</name>
</gene>
<name>A0A7W8DPF5_9BACT</name>